<dbReference type="Gene3D" id="1.10.10.10">
    <property type="entry name" value="Winged helix-like DNA-binding domain superfamily/Winged helix DNA-binding domain"/>
    <property type="match status" value="1"/>
</dbReference>
<dbReference type="Gene3D" id="1.20.120.530">
    <property type="entry name" value="GntR ligand-binding domain-like"/>
    <property type="match status" value="1"/>
</dbReference>
<evidence type="ECO:0000256" key="2">
    <source>
        <dbReference type="ARBA" id="ARBA00023125"/>
    </source>
</evidence>
<feature type="domain" description="HTH gntR-type" evidence="4">
    <location>
        <begin position="13"/>
        <end position="81"/>
    </location>
</feature>
<organism evidence="5 6">
    <name type="scientific">Labrys wisconsinensis</name>
    <dbReference type="NCBI Taxonomy" id="425677"/>
    <lineage>
        <taxon>Bacteria</taxon>
        <taxon>Pseudomonadati</taxon>
        <taxon>Pseudomonadota</taxon>
        <taxon>Alphaproteobacteria</taxon>
        <taxon>Hyphomicrobiales</taxon>
        <taxon>Xanthobacteraceae</taxon>
        <taxon>Labrys</taxon>
    </lineage>
</organism>
<dbReference type="PRINTS" id="PR00035">
    <property type="entry name" value="HTHGNTR"/>
</dbReference>
<dbReference type="InterPro" id="IPR008920">
    <property type="entry name" value="TF_FadR/GntR_C"/>
</dbReference>
<name>A0ABU0J9T1_9HYPH</name>
<dbReference type="CDD" id="cd07377">
    <property type="entry name" value="WHTH_GntR"/>
    <property type="match status" value="1"/>
</dbReference>
<keyword evidence="1" id="KW-0805">Transcription regulation</keyword>
<evidence type="ECO:0000256" key="3">
    <source>
        <dbReference type="ARBA" id="ARBA00023163"/>
    </source>
</evidence>
<evidence type="ECO:0000313" key="5">
    <source>
        <dbReference type="EMBL" id="MDQ0471026.1"/>
    </source>
</evidence>
<evidence type="ECO:0000259" key="4">
    <source>
        <dbReference type="PROSITE" id="PS50949"/>
    </source>
</evidence>
<sequence>MVAGPLETEAPEVGLVDRVIAAVKDHIRSNGLAPGDVLPSESALALQIGVSRAVVREAFRSMVALRLIDIGNGRRARVSKIDPSVLASMLDHAVHTDQITIQQIYDTRRTIELRTVTLAAMRRSDREAAEIAALAAGMRRDFFEAEAVMEHDIAFHEAIGRASRNPMLNLIVGSFHVVTRQTWGIGWKSRTSDGQRMASVECHEAIARAITARDHEAAQALMAEHFDLSVKALLAAGIN</sequence>
<dbReference type="InterPro" id="IPR036388">
    <property type="entry name" value="WH-like_DNA-bd_sf"/>
</dbReference>
<dbReference type="PROSITE" id="PS50949">
    <property type="entry name" value="HTH_GNTR"/>
    <property type="match status" value="1"/>
</dbReference>
<dbReference type="InterPro" id="IPR036390">
    <property type="entry name" value="WH_DNA-bd_sf"/>
</dbReference>
<dbReference type="GO" id="GO:0003677">
    <property type="term" value="F:DNA binding"/>
    <property type="evidence" value="ECO:0007669"/>
    <property type="project" value="UniProtKB-KW"/>
</dbReference>
<keyword evidence="6" id="KW-1185">Reference proteome</keyword>
<keyword evidence="2 5" id="KW-0238">DNA-binding</keyword>
<keyword evidence="3" id="KW-0804">Transcription</keyword>
<dbReference type="SUPFAM" id="SSF48008">
    <property type="entry name" value="GntR ligand-binding domain-like"/>
    <property type="match status" value="1"/>
</dbReference>
<dbReference type="SUPFAM" id="SSF46785">
    <property type="entry name" value="Winged helix' DNA-binding domain"/>
    <property type="match status" value="1"/>
</dbReference>
<dbReference type="PANTHER" id="PTHR43537">
    <property type="entry name" value="TRANSCRIPTIONAL REGULATOR, GNTR FAMILY"/>
    <property type="match status" value="1"/>
</dbReference>
<dbReference type="Pfam" id="PF00392">
    <property type="entry name" value="GntR"/>
    <property type="match status" value="1"/>
</dbReference>
<accession>A0ABU0J9T1</accession>
<gene>
    <name evidence="5" type="ORF">QO011_004045</name>
</gene>
<dbReference type="RefSeq" id="WP_307275508.1">
    <property type="nucleotide sequence ID" value="NZ_JAUSVX010000007.1"/>
</dbReference>
<proteinExistence type="predicted"/>
<dbReference type="SMART" id="SM00895">
    <property type="entry name" value="FCD"/>
    <property type="match status" value="1"/>
</dbReference>
<protein>
    <submittedName>
        <fullName evidence="5">DNA-binding FadR family transcriptional regulator</fullName>
    </submittedName>
</protein>
<dbReference type="EMBL" id="JAUSVX010000007">
    <property type="protein sequence ID" value="MDQ0471026.1"/>
    <property type="molecule type" value="Genomic_DNA"/>
</dbReference>
<reference evidence="5 6" key="1">
    <citation type="submission" date="2023-07" db="EMBL/GenBank/DDBJ databases">
        <title>Genomic Encyclopedia of Type Strains, Phase IV (KMG-IV): sequencing the most valuable type-strain genomes for metagenomic binning, comparative biology and taxonomic classification.</title>
        <authorList>
            <person name="Goeker M."/>
        </authorList>
    </citation>
    <scope>NUCLEOTIDE SEQUENCE [LARGE SCALE GENOMIC DNA]</scope>
    <source>
        <strain evidence="5 6">DSM 19619</strain>
    </source>
</reference>
<evidence type="ECO:0000256" key="1">
    <source>
        <dbReference type="ARBA" id="ARBA00023015"/>
    </source>
</evidence>
<comment type="caution">
    <text evidence="5">The sequence shown here is derived from an EMBL/GenBank/DDBJ whole genome shotgun (WGS) entry which is preliminary data.</text>
</comment>
<evidence type="ECO:0000313" key="6">
    <source>
        <dbReference type="Proteomes" id="UP001242480"/>
    </source>
</evidence>
<dbReference type="InterPro" id="IPR000524">
    <property type="entry name" value="Tscrpt_reg_HTH_GntR"/>
</dbReference>
<dbReference type="SMART" id="SM00345">
    <property type="entry name" value="HTH_GNTR"/>
    <property type="match status" value="1"/>
</dbReference>
<dbReference type="InterPro" id="IPR011711">
    <property type="entry name" value="GntR_C"/>
</dbReference>
<dbReference type="Proteomes" id="UP001242480">
    <property type="component" value="Unassembled WGS sequence"/>
</dbReference>
<dbReference type="Pfam" id="PF07729">
    <property type="entry name" value="FCD"/>
    <property type="match status" value="1"/>
</dbReference>
<dbReference type="PANTHER" id="PTHR43537:SF44">
    <property type="entry name" value="GNTR FAMILY REGULATORY PROTEIN"/>
    <property type="match status" value="1"/>
</dbReference>